<feature type="compositionally biased region" description="Basic and acidic residues" evidence="1">
    <location>
        <begin position="34"/>
        <end position="48"/>
    </location>
</feature>
<protein>
    <submittedName>
        <fullName evidence="3">Uncharacterized protein</fullName>
    </submittedName>
</protein>
<evidence type="ECO:0000313" key="3">
    <source>
        <dbReference type="EMBL" id="HJG92061.1"/>
    </source>
</evidence>
<evidence type="ECO:0000256" key="1">
    <source>
        <dbReference type="SAM" id="MobiDB-lite"/>
    </source>
</evidence>
<comment type="caution">
    <text evidence="3">The sequence shown here is derived from an EMBL/GenBank/DDBJ whole genome shotgun (WGS) entry which is preliminary data.</text>
</comment>
<keyword evidence="2" id="KW-0812">Transmembrane</keyword>
<proteinExistence type="predicted"/>
<feature type="transmembrane region" description="Helical" evidence="2">
    <location>
        <begin position="6"/>
        <end position="27"/>
    </location>
</feature>
<dbReference type="RefSeq" id="WP_170931873.1">
    <property type="nucleotide sequence ID" value="NZ_FXXB01000007.1"/>
</dbReference>
<keyword evidence="2" id="KW-1133">Transmembrane helix</keyword>
<name>A0A921SXP6_9MICO</name>
<evidence type="ECO:0000313" key="4">
    <source>
        <dbReference type="Proteomes" id="UP000742460"/>
    </source>
</evidence>
<feature type="region of interest" description="Disordered" evidence="1">
    <location>
        <begin position="34"/>
        <end position="54"/>
    </location>
</feature>
<gene>
    <name evidence="3" type="ORF">K8V81_10110</name>
</gene>
<evidence type="ECO:0000256" key="2">
    <source>
        <dbReference type="SAM" id="Phobius"/>
    </source>
</evidence>
<reference evidence="3" key="1">
    <citation type="journal article" date="2021" name="PeerJ">
        <title>Extensive microbial diversity within the chicken gut microbiome revealed by metagenomics and culture.</title>
        <authorList>
            <person name="Gilroy R."/>
            <person name="Ravi A."/>
            <person name="Getino M."/>
            <person name="Pursley I."/>
            <person name="Horton D.L."/>
            <person name="Alikhan N.F."/>
            <person name="Baker D."/>
            <person name="Gharbi K."/>
            <person name="Hall N."/>
            <person name="Watson M."/>
            <person name="Adriaenssens E.M."/>
            <person name="Foster-Nyarko E."/>
            <person name="Jarju S."/>
            <person name="Secka A."/>
            <person name="Antonio M."/>
            <person name="Oren A."/>
            <person name="Chaudhuri R.R."/>
            <person name="La Ragione R."/>
            <person name="Hildebrand F."/>
            <person name="Pallen M.J."/>
        </authorList>
    </citation>
    <scope>NUCLEOTIDE SEQUENCE</scope>
    <source>
        <strain evidence="3">ChiGjej5B5-22894</strain>
    </source>
</reference>
<dbReference type="AlphaFoldDB" id="A0A921SXP6"/>
<reference evidence="3" key="2">
    <citation type="submission" date="2021-09" db="EMBL/GenBank/DDBJ databases">
        <authorList>
            <person name="Gilroy R."/>
        </authorList>
    </citation>
    <scope>NUCLEOTIDE SEQUENCE</scope>
    <source>
        <strain evidence="3">ChiGjej5B5-22894</strain>
    </source>
</reference>
<organism evidence="3 4">
    <name type="scientific">Brachybacterium massiliense</name>
    <dbReference type="NCBI Taxonomy" id="1755098"/>
    <lineage>
        <taxon>Bacteria</taxon>
        <taxon>Bacillati</taxon>
        <taxon>Actinomycetota</taxon>
        <taxon>Actinomycetes</taxon>
        <taxon>Micrococcales</taxon>
        <taxon>Dermabacteraceae</taxon>
        <taxon>Brachybacterium</taxon>
    </lineage>
</organism>
<keyword evidence="2" id="KW-0472">Membrane</keyword>
<accession>A0A921SXP6</accession>
<sequence length="54" mass="5880">MDLPFVVIVFLALAVLLAAGILVAVALPHLKGAVDDERGSRDDDDPRHTSRTRR</sequence>
<dbReference type="Proteomes" id="UP000742460">
    <property type="component" value="Unassembled WGS sequence"/>
</dbReference>
<dbReference type="EMBL" id="DYUE01000232">
    <property type="protein sequence ID" value="HJG92061.1"/>
    <property type="molecule type" value="Genomic_DNA"/>
</dbReference>